<dbReference type="PANTHER" id="PTHR43135:SF3">
    <property type="entry name" value="ALPHA-D-RIBOSE 1-METHYLPHOSPHONATE 5-TRIPHOSPHATE DIPHOSPHATASE"/>
    <property type="match status" value="1"/>
</dbReference>
<dbReference type="Gene3D" id="3.40.50.10910">
    <property type="entry name" value="Amidohydrolase"/>
    <property type="match status" value="1"/>
</dbReference>
<dbReference type="AlphaFoldDB" id="A0A0F9CIZ0"/>
<comment type="caution">
    <text evidence="2">The sequence shown here is derived from an EMBL/GenBank/DDBJ whole genome shotgun (WGS) entry which is preliminary data.</text>
</comment>
<accession>A0A0F9CIZ0</accession>
<feature type="domain" description="Amidohydrolase-related" evidence="1">
    <location>
        <begin position="78"/>
        <end position="214"/>
    </location>
</feature>
<name>A0A0F9CIZ0_9ZZZZ</name>
<dbReference type="GO" id="GO:0016810">
    <property type="term" value="F:hydrolase activity, acting on carbon-nitrogen (but not peptide) bonds"/>
    <property type="evidence" value="ECO:0007669"/>
    <property type="project" value="InterPro"/>
</dbReference>
<dbReference type="InterPro" id="IPR006680">
    <property type="entry name" value="Amidohydro-rel"/>
</dbReference>
<evidence type="ECO:0000259" key="1">
    <source>
        <dbReference type="Pfam" id="PF01979"/>
    </source>
</evidence>
<dbReference type="PROSITE" id="PS51257">
    <property type="entry name" value="PROKAR_LIPOPROTEIN"/>
    <property type="match status" value="1"/>
</dbReference>
<sequence length="230" mass="25149">MKHSLLFSSCLLLGACATQPTERADIVITNATVIDVKTGQLSADQSLAIRDGVIIKRSNQSLQNNYISDNYIDANDQFLMPGLWDMHVHFGGGEELIAENKALLPLYLAYGVTTVRDAAADLSESVLSWREQINNNQLVGPTIYTSGPKLEGKDSIWPGDLEVATVAEMNAAIDSLAAMNVDFVKITDSALTPELYLKAVKEVKKRGYQISGHIPLPCPVVYLTNLDQRL</sequence>
<protein>
    <recommendedName>
        <fullName evidence="1">Amidohydrolase-related domain-containing protein</fullName>
    </recommendedName>
</protein>
<proteinExistence type="predicted"/>
<dbReference type="SUPFAM" id="SSF51338">
    <property type="entry name" value="Composite domain of metallo-dependent hydrolases"/>
    <property type="match status" value="1"/>
</dbReference>
<dbReference type="Pfam" id="PF01979">
    <property type="entry name" value="Amidohydro_1"/>
    <property type="match status" value="1"/>
</dbReference>
<dbReference type="Gene3D" id="2.30.40.10">
    <property type="entry name" value="Urease, subunit C, domain 1"/>
    <property type="match status" value="1"/>
</dbReference>
<evidence type="ECO:0000313" key="2">
    <source>
        <dbReference type="EMBL" id="KKK96651.1"/>
    </source>
</evidence>
<organism evidence="2">
    <name type="scientific">marine sediment metagenome</name>
    <dbReference type="NCBI Taxonomy" id="412755"/>
    <lineage>
        <taxon>unclassified sequences</taxon>
        <taxon>metagenomes</taxon>
        <taxon>ecological metagenomes</taxon>
    </lineage>
</organism>
<gene>
    <name evidence="2" type="ORF">LCGC14_2660650</name>
</gene>
<dbReference type="PANTHER" id="PTHR43135">
    <property type="entry name" value="ALPHA-D-RIBOSE 1-METHYLPHOSPHONATE 5-TRIPHOSPHATE DIPHOSPHATASE"/>
    <property type="match status" value="1"/>
</dbReference>
<dbReference type="SUPFAM" id="SSF51556">
    <property type="entry name" value="Metallo-dependent hydrolases"/>
    <property type="match status" value="1"/>
</dbReference>
<dbReference type="Gene3D" id="3.30.110.90">
    <property type="entry name" value="Amidohydrolase"/>
    <property type="match status" value="1"/>
</dbReference>
<dbReference type="InterPro" id="IPR011059">
    <property type="entry name" value="Metal-dep_hydrolase_composite"/>
</dbReference>
<reference evidence="2" key="1">
    <citation type="journal article" date="2015" name="Nature">
        <title>Complex archaea that bridge the gap between prokaryotes and eukaryotes.</title>
        <authorList>
            <person name="Spang A."/>
            <person name="Saw J.H."/>
            <person name="Jorgensen S.L."/>
            <person name="Zaremba-Niedzwiedzka K."/>
            <person name="Martijn J."/>
            <person name="Lind A.E."/>
            <person name="van Eijk R."/>
            <person name="Schleper C."/>
            <person name="Guy L."/>
            <person name="Ettema T.J."/>
        </authorList>
    </citation>
    <scope>NUCLEOTIDE SEQUENCE</scope>
</reference>
<dbReference type="InterPro" id="IPR051781">
    <property type="entry name" value="Metallo-dep_Hydrolase"/>
</dbReference>
<dbReference type="InterPro" id="IPR032466">
    <property type="entry name" value="Metal_Hydrolase"/>
</dbReference>
<dbReference type="EMBL" id="LAZR01046386">
    <property type="protein sequence ID" value="KKK96651.1"/>
    <property type="molecule type" value="Genomic_DNA"/>
</dbReference>